<dbReference type="AlphaFoldDB" id="A0AAF3JAJ9"/>
<dbReference type="SMART" id="SM00034">
    <property type="entry name" value="CLECT"/>
    <property type="match status" value="1"/>
</dbReference>
<dbReference type="InterPro" id="IPR016186">
    <property type="entry name" value="C-type_lectin-like/link_sf"/>
</dbReference>
<dbReference type="CDD" id="cd00037">
    <property type="entry name" value="CLECT"/>
    <property type="match status" value="1"/>
</dbReference>
<dbReference type="PANTHER" id="PTHR22803">
    <property type="entry name" value="MANNOSE, PHOSPHOLIPASE, LECTIN RECEPTOR RELATED"/>
    <property type="match status" value="1"/>
</dbReference>
<dbReference type="SUPFAM" id="SSF56436">
    <property type="entry name" value="C-type lectin-like"/>
    <property type="match status" value="1"/>
</dbReference>
<evidence type="ECO:0000256" key="1">
    <source>
        <dbReference type="SAM" id="Phobius"/>
    </source>
</evidence>
<evidence type="ECO:0000313" key="4">
    <source>
        <dbReference type="WBParaSite" id="MBELARI_LOCUS6888"/>
    </source>
</evidence>
<organism evidence="3 4">
    <name type="scientific">Mesorhabditis belari</name>
    <dbReference type="NCBI Taxonomy" id="2138241"/>
    <lineage>
        <taxon>Eukaryota</taxon>
        <taxon>Metazoa</taxon>
        <taxon>Ecdysozoa</taxon>
        <taxon>Nematoda</taxon>
        <taxon>Chromadorea</taxon>
        <taxon>Rhabditida</taxon>
        <taxon>Rhabditina</taxon>
        <taxon>Rhabditomorpha</taxon>
        <taxon>Rhabditoidea</taxon>
        <taxon>Rhabditidae</taxon>
        <taxon>Mesorhabditinae</taxon>
        <taxon>Mesorhabditis</taxon>
    </lineage>
</organism>
<keyword evidence="1" id="KW-1133">Transmembrane helix</keyword>
<dbReference type="InterPro" id="IPR050111">
    <property type="entry name" value="C-type_lectin/snaclec_domain"/>
</dbReference>
<proteinExistence type="predicted"/>
<reference evidence="4" key="1">
    <citation type="submission" date="2024-02" db="UniProtKB">
        <authorList>
            <consortium name="WormBaseParasite"/>
        </authorList>
    </citation>
    <scope>IDENTIFICATION</scope>
</reference>
<accession>A0AAF3JAJ9</accession>
<dbReference type="InterPro" id="IPR001304">
    <property type="entry name" value="C-type_lectin-like"/>
</dbReference>
<dbReference type="WBParaSite" id="MBELARI_LOCUS6888">
    <property type="protein sequence ID" value="MBELARI_LOCUS6888"/>
    <property type="gene ID" value="MBELARI_LOCUS6888"/>
</dbReference>
<dbReference type="Pfam" id="PF00059">
    <property type="entry name" value="Lectin_C"/>
    <property type="match status" value="1"/>
</dbReference>
<evidence type="ECO:0000313" key="3">
    <source>
        <dbReference type="Proteomes" id="UP000887575"/>
    </source>
</evidence>
<keyword evidence="1" id="KW-0472">Membrane</keyword>
<protein>
    <submittedName>
        <fullName evidence="4">C-type lectin domain-containing protein</fullName>
    </submittedName>
</protein>
<keyword evidence="1" id="KW-0812">Transmembrane</keyword>
<dbReference type="Gene3D" id="3.10.100.10">
    <property type="entry name" value="Mannose-Binding Protein A, subunit A"/>
    <property type="match status" value="1"/>
</dbReference>
<dbReference type="Proteomes" id="UP000887575">
    <property type="component" value="Unassembled WGS sequence"/>
</dbReference>
<sequence>MKNKYEKETGVFTVSSLDTAYRAPILPTRDLDAERKAHLKETNHKLSILSLIICSYAIGATIYVIFLLIYSINLQNNLNVAKHSIQRTLPETEKIALVFQKANRRLVQGDCNFGWIHFQNYCYYYHNFTSPKIYGSRLFTFMEAEENCRHMHSHLVSIHSQDEHEFINDVILTWLERVIPIAENDLDGCQRDHYVWIGLHSNGSRREWTDGSPDDYLHEQRDFIYFDMCNDVFRKSKGEFRNFFVERFLPNRRFSRYICKKTNIADRLISFGADQSHGSTKLEASDDL</sequence>
<dbReference type="InterPro" id="IPR016187">
    <property type="entry name" value="CTDL_fold"/>
</dbReference>
<evidence type="ECO:0000259" key="2">
    <source>
        <dbReference type="PROSITE" id="PS50041"/>
    </source>
</evidence>
<name>A0AAF3JAJ9_9BILA</name>
<feature type="domain" description="C-type lectin" evidence="2">
    <location>
        <begin position="118"/>
        <end position="216"/>
    </location>
</feature>
<keyword evidence="3" id="KW-1185">Reference proteome</keyword>
<dbReference type="PROSITE" id="PS50041">
    <property type="entry name" value="C_TYPE_LECTIN_2"/>
    <property type="match status" value="1"/>
</dbReference>
<feature type="transmembrane region" description="Helical" evidence="1">
    <location>
        <begin position="46"/>
        <end position="70"/>
    </location>
</feature>